<dbReference type="InterPro" id="IPR016024">
    <property type="entry name" value="ARM-type_fold"/>
</dbReference>
<dbReference type="PANTHER" id="PTHR46241">
    <property type="entry name" value="ARMADILLO REPEAT-CONTAINING PROTEIN 4 ARMC4"/>
    <property type="match status" value="1"/>
</dbReference>
<feature type="non-terminal residue" evidence="3">
    <location>
        <position position="1"/>
    </location>
</feature>
<dbReference type="SUPFAM" id="SSF48371">
    <property type="entry name" value="ARM repeat"/>
    <property type="match status" value="2"/>
</dbReference>
<evidence type="ECO:0000313" key="4">
    <source>
        <dbReference type="Proteomes" id="UP000526889"/>
    </source>
</evidence>
<reference evidence="3 4" key="1">
    <citation type="submission" date="2019-09" db="EMBL/GenBank/DDBJ databases">
        <title>Bird 10,000 Genomes (B10K) Project - Family phase.</title>
        <authorList>
            <person name="Zhang G."/>
        </authorList>
    </citation>
    <scope>NUCLEOTIDE SEQUENCE [LARGE SCALE GENOMIC DNA]</scope>
    <source>
        <strain evidence="3">B10K-DU-001-25</strain>
        <tissue evidence="3">Muscle</tissue>
    </source>
</reference>
<feature type="compositionally biased region" description="Basic and acidic residues" evidence="2">
    <location>
        <begin position="325"/>
        <end position="340"/>
    </location>
</feature>
<gene>
    <name evidence="3" type="primary">Armc4</name>
    <name evidence="3" type="ORF">EDOCOE_R12664</name>
</gene>
<feature type="region of interest" description="Disordered" evidence="2">
    <location>
        <begin position="406"/>
        <end position="429"/>
    </location>
</feature>
<feature type="compositionally biased region" description="Acidic residues" evidence="2">
    <location>
        <begin position="406"/>
        <end position="416"/>
    </location>
</feature>
<feature type="repeat" description="ARM" evidence="1">
    <location>
        <begin position="856"/>
        <end position="898"/>
    </location>
</feature>
<organism evidence="3 4">
    <name type="scientific">Edolisoma coerulescens</name>
    <dbReference type="NCBI Taxonomy" id="2585810"/>
    <lineage>
        <taxon>Eukaryota</taxon>
        <taxon>Metazoa</taxon>
        <taxon>Chordata</taxon>
        <taxon>Craniata</taxon>
        <taxon>Vertebrata</taxon>
        <taxon>Euteleostomi</taxon>
        <taxon>Archelosauria</taxon>
        <taxon>Archosauria</taxon>
        <taxon>Dinosauria</taxon>
        <taxon>Saurischia</taxon>
        <taxon>Theropoda</taxon>
        <taxon>Coelurosauria</taxon>
        <taxon>Aves</taxon>
        <taxon>Neognathae</taxon>
        <taxon>Neoaves</taxon>
        <taxon>Telluraves</taxon>
        <taxon>Australaves</taxon>
        <taxon>Passeriformes</taxon>
        <taxon>Corvoidea</taxon>
        <taxon>Campephagidae</taxon>
        <taxon>Edolisoma</taxon>
    </lineage>
</organism>
<evidence type="ECO:0000313" key="3">
    <source>
        <dbReference type="EMBL" id="NXH90398.1"/>
    </source>
</evidence>
<dbReference type="Gene3D" id="1.25.10.10">
    <property type="entry name" value="Leucine-rich Repeat Variant"/>
    <property type="match status" value="3"/>
</dbReference>
<dbReference type="AlphaFoldDB" id="A0A7K9NU43"/>
<evidence type="ECO:0000256" key="1">
    <source>
        <dbReference type="PROSITE-ProRule" id="PRU00259"/>
    </source>
</evidence>
<dbReference type="PANTHER" id="PTHR46241:SF1">
    <property type="entry name" value="OUTER DYNEIN ARM-DOCKING COMPLEX SUBUNIT 2"/>
    <property type="match status" value="1"/>
</dbReference>
<comment type="caution">
    <text evidence="3">The sequence shown here is derived from an EMBL/GenBank/DDBJ whole genome shotgun (WGS) entry which is preliminary data.</text>
</comment>
<dbReference type="EMBL" id="VWZW01006617">
    <property type="protein sequence ID" value="NXH90398.1"/>
    <property type="molecule type" value="Genomic_DNA"/>
</dbReference>
<feature type="repeat" description="ARM" evidence="1">
    <location>
        <begin position="557"/>
        <end position="608"/>
    </location>
</feature>
<name>A0A7K9NU43_9CORV</name>
<dbReference type="InterPro" id="IPR011989">
    <property type="entry name" value="ARM-like"/>
</dbReference>
<sequence>MGVALARAAQWTAAGSGTGTLEITPLNESLLNQIIKFAEDFSTKHPQEAAFVFREPLEWKTQLDSSVFGEGYEINEATVQSEAKGKDGQPLLVLSASTLRVRSFDQLSRLLRIAMEKKLKEAQACLEANRDPIVKILGPECGTVEGEDASILHLFDKVKKESDLETELKMKIVLLLHQLDLQLLNSSLKQLSQDVRLNPAAVNNEVNLLKNFSGQGEDTVLESLEYTSDYMFSNGCRAPPWRQVHGEICYLVIKPHDTEPLYITCSTAGVFLNGFKKQLETFSELFIHPQLLCMDSQEFSESQYAEEYSGKNNFCVLFFLNKPKSGSEKASKKDSEEEGKSSTVPLTTKKTASGKSKTVKIQQTSKWYGLLIFLPSIFKFLYSLSTVIITILTIWYKTSSSLEDVGESSSETEEDEQPVHRQEGGTDLSPEYWGVQKLAKYVKGGDPTATVIALCSMRDLNLSQETCQLAIKDSGCLEVLINLLDTEEIKCQTGSLKILKEISQNISIRHAIADLGGLEIMVKILDSPDTDLKCLAAETIASVARFKRARKTVRQHGGIKKLVELLESISAGSSYQAKDTETARCGALALWSCSKSTKNKKAIRKAGGIPLLARWLKCSHANILIPIVGTLQECASEPSYRLAIRTEGMIENLVKNLSSEHEELQMHCASAIFKCAEDEEIRDLVRKHEGLQPLSVLLDNSENKQLLAAVTGAIWKCAISRENVLKFQEYKTVETLVTLLTDQPEEVLKNVIGALGECCQEQESRGTVRRCGGIAPIVKLLTTTDRALLVNVNKAVGACAMEPENMMIIDSLDGVRLLWSLLKNPNPDVQASAAWALCPCIENAKNSGEMVRSFVGGLELIVNLLKSKDKEVLTSVCAAIANIAKDEENLAVMTDHGVIPLLSKLANTNNNKLRRHLAEAIAHCCMWSSNRVAFGETKAVAPLVRYLKAKDPLVHRATAQALYQLSEDPNNCITMNENGVVKLLLAMVGSTDDTLQEAAAGCIANIRRLALATEKAKYG</sequence>
<evidence type="ECO:0000256" key="2">
    <source>
        <dbReference type="SAM" id="MobiDB-lite"/>
    </source>
</evidence>
<proteinExistence type="predicted"/>
<accession>A0A7K9NU43</accession>
<feature type="non-terminal residue" evidence="3">
    <location>
        <position position="1019"/>
    </location>
</feature>
<dbReference type="Pfam" id="PF13646">
    <property type="entry name" value="HEAT_2"/>
    <property type="match status" value="1"/>
</dbReference>
<dbReference type="InterPro" id="IPR000225">
    <property type="entry name" value="Armadillo"/>
</dbReference>
<dbReference type="SMART" id="SM00185">
    <property type="entry name" value="ARM"/>
    <property type="match status" value="12"/>
</dbReference>
<protein>
    <submittedName>
        <fullName evidence="3">ARMC4 protein</fullName>
    </submittedName>
</protein>
<dbReference type="PROSITE" id="PS50176">
    <property type="entry name" value="ARM_REPEAT"/>
    <property type="match status" value="3"/>
</dbReference>
<dbReference type="Proteomes" id="UP000526889">
    <property type="component" value="Unassembled WGS sequence"/>
</dbReference>
<feature type="repeat" description="ARM" evidence="1">
    <location>
        <begin position="516"/>
        <end position="558"/>
    </location>
</feature>
<dbReference type="Pfam" id="PF00514">
    <property type="entry name" value="Arm"/>
    <property type="match status" value="1"/>
</dbReference>
<feature type="region of interest" description="Disordered" evidence="2">
    <location>
        <begin position="325"/>
        <end position="348"/>
    </location>
</feature>
<keyword evidence="4" id="KW-1185">Reference proteome</keyword>